<comment type="caution">
    <text evidence="1">The sequence shown here is derived from an EMBL/GenBank/DDBJ whole genome shotgun (WGS) entry which is preliminary data.</text>
</comment>
<sequence length="326" mass="38004">MTNHIQILSVHIQLLNELYFRRKRHVGRMMRELNSLLVGAGQQLSDSQRKRIAVYTVLGFYVNSCFATLRGRKLSKTEERNTLHLSILTPLLDDLTDILKLSSTEILEQLSNYKGGHAPEMLLPKYLYDQIRDNGNGNQFYQTFRQALIAQDESLLQLEKQQLSDEQLGKITYEKGSIWTVLFRLMLTDPLKASEREAILLFGHLIQLTNDMYDVYKDLQNGQQTLFTNTQDIRRQEQEYDQLIESMTQAFLSLDYEKKHIKKCLRKLSVITSLGKLCLEQLKSCQSRTNNVFIPASYTRSQLVCDMEKWSNRRRYVGLQLKAYGM</sequence>
<gene>
    <name evidence="1" type="ORF">E1163_00330</name>
</gene>
<evidence type="ECO:0000313" key="1">
    <source>
        <dbReference type="EMBL" id="MTI23390.1"/>
    </source>
</evidence>
<protein>
    <submittedName>
        <fullName evidence="1">Uncharacterized protein</fullName>
    </submittedName>
</protein>
<keyword evidence="2" id="KW-1185">Reference proteome</keyword>
<organism evidence="1 2">
    <name type="scientific">Fulvivirga kasyanovii</name>
    <dbReference type="NCBI Taxonomy" id="396812"/>
    <lineage>
        <taxon>Bacteria</taxon>
        <taxon>Pseudomonadati</taxon>
        <taxon>Bacteroidota</taxon>
        <taxon>Cytophagia</taxon>
        <taxon>Cytophagales</taxon>
        <taxon>Fulvivirgaceae</taxon>
        <taxon>Fulvivirga</taxon>
    </lineage>
</organism>
<evidence type="ECO:0000313" key="2">
    <source>
        <dbReference type="Proteomes" id="UP000798808"/>
    </source>
</evidence>
<accession>A0ABW9RJF3</accession>
<dbReference type="Proteomes" id="UP000798808">
    <property type="component" value="Unassembled WGS sequence"/>
</dbReference>
<dbReference type="RefSeq" id="WP_155168543.1">
    <property type="nucleotide sequence ID" value="NZ_BAAAFL010000053.1"/>
</dbReference>
<dbReference type="EMBL" id="SMLW01000132">
    <property type="protein sequence ID" value="MTI23390.1"/>
    <property type="molecule type" value="Genomic_DNA"/>
</dbReference>
<reference evidence="1 2" key="1">
    <citation type="submission" date="2019-02" db="EMBL/GenBank/DDBJ databases">
        <authorList>
            <person name="Goldberg S.R."/>
            <person name="Haltli B.A."/>
            <person name="Correa H."/>
            <person name="Russell K.G."/>
        </authorList>
    </citation>
    <scope>NUCLEOTIDE SEQUENCE [LARGE SCALE GENOMIC DNA]</scope>
    <source>
        <strain evidence="1 2">JCM 16186</strain>
    </source>
</reference>
<name>A0ABW9RJF3_9BACT</name>
<proteinExistence type="predicted"/>